<dbReference type="dictyBase" id="DDB_G0267502"/>
<dbReference type="SUPFAM" id="SSF81822">
    <property type="entry name" value="RuBisCo LSMT C-terminal, substrate-binding domain"/>
    <property type="match status" value="1"/>
</dbReference>
<dbReference type="EMBL" id="AAFI02000003">
    <property type="protein sequence ID" value="EAL73204.1"/>
    <property type="molecule type" value="Genomic_DNA"/>
</dbReference>
<dbReference type="InParanoid" id="Q55GV0"/>
<name>Q55GV0_DICDI</name>
<evidence type="ECO:0000256" key="2">
    <source>
        <dbReference type="ARBA" id="ARBA00022679"/>
    </source>
</evidence>
<dbReference type="GeneID" id="8615888"/>
<dbReference type="InterPro" id="IPR046341">
    <property type="entry name" value="SET_dom_sf"/>
</dbReference>
<evidence type="ECO:0000256" key="3">
    <source>
        <dbReference type="ARBA" id="ARBA00022691"/>
    </source>
</evidence>
<dbReference type="FunFam" id="3.90.1410.10:FF:000057">
    <property type="entry name" value="Uncharacterized protein"/>
    <property type="match status" value="1"/>
</dbReference>
<feature type="signal peptide" evidence="4">
    <location>
        <begin position="1"/>
        <end position="21"/>
    </location>
</feature>
<keyword evidence="1" id="KW-0489">Methyltransferase</keyword>
<dbReference type="Gene3D" id="3.90.1410.10">
    <property type="entry name" value="set domain protein methyltransferase, domain 1"/>
    <property type="match status" value="1"/>
</dbReference>
<dbReference type="eggNOG" id="KOG1337">
    <property type="taxonomic scope" value="Eukaryota"/>
</dbReference>
<reference evidence="6 7" key="1">
    <citation type="journal article" date="2005" name="Nature">
        <title>The genome of the social amoeba Dictyostelium discoideum.</title>
        <authorList>
            <consortium name="The Dictyostelium discoideum Sequencing Consortium"/>
            <person name="Eichinger L."/>
            <person name="Pachebat J.A."/>
            <person name="Glockner G."/>
            <person name="Rajandream M.A."/>
            <person name="Sucgang R."/>
            <person name="Berriman M."/>
            <person name="Song J."/>
            <person name="Olsen R."/>
            <person name="Szafranski K."/>
            <person name="Xu Q."/>
            <person name="Tunggal B."/>
            <person name="Kummerfeld S."/>
            <person name="Madera M."/>
            <person name="Konfortov B.A."/>
            <person name="Rivero F."/>
            <person name="Bankier A.T."/>
            <person name="Lehmann R."/>
            <person name="Hamlin N."/>
            <person name="Davies R."/>
            <person name="Gaudet P."/>
            <person name="Fey P."/>
            <person name="Pilcher K."/>
            <person name="Chen G."/>
            <person name="Saunders D."/>
            <person name="Sodergren E."/>
            <person name="Davis P."/>
            <person name="Kerhornou A."/>
            <person name="Nie X."/>
            <person name="Hall N."/>
            <person name="Anjard C."/>
            <person name="Hemphill L."/>
            <person name="Bason N."/>
            <person name="Farbrother P."/>
            <person name="Desany B."/>
            <person name="Just E."/>
            <person name="Morio T."/>
            <person name="Rost R."/>
            <person name="Churcher C."/>
            <person name="Cooper J."/>
            <person name="Haydock S."/>
            <person name="van Driessche N."/>
            <person name="Cronin A."/>
            <person name="Goodhead I."/>
            <person name="Muzny D."/>
            <person name="Mourier T."/>
            <person name="Pain A."/>
            <person name="Lu M."/>
            <person name="Harper D."/>
            <person name="Lindsay R."/>
            <person name="Hauser H."/>
            <person name="James K."/>
            <person name="Quiles M."/>
            <person name="Madan Babu M."/>
            <person name="Saito T."/>
            <person name="Buchrieser C."/>
            <person name="Wardroper A."/>
            <person name="Felder M."/>
            <person name="Thangavelu M."/>
            <person name="Johnson D."/>
            <person name="Knights A."/>
            <person name="Loulseged H."/>
            <person name="Mungall K."/>
            <person name="Oliver K."/>
            <person name="Price C."/>
            <person name="Quail M.A."/>
            <person name="Urushihara H."/>
            <person name="Hernandez J."/>
            <person name="Rabbinowitsch E."/>
            <person name="Steffen D."/>
            <person name="Sanders M."/>
            <person name="Ma J."/>
            <person name="Kohara Y."/>
            <person name="Sharp S."/>
            <person name="Simmonds M."/>
            <person name="Spiegler S."/>
            <person name="Tivey A."/>
            <person name="Sugano S."/>
            <person name="White B."/>
            <person name="Walker D."/>
            <person name="Woodward J."/>
            <person name="Winckler T."/>
            <person name="Tanaka Y."/>
            <person name="Shaulsky G."/>
            <person name="Schleicher M."/>
            <person name="Weinstock G."/>
            <person name="Rosenthal A."/>
            <person name="Cox E.C."/>
            <person name="Chisholm R.L."/>
            <person name="Gibbs R."/>
            <person name="Loomis W.F."/>
            <person name="Platzer M."/>
            <person name="Kay R.R."/>
            <person name="Williams J."/>
            <person name="Dear P.H."/>
            <person name="Noegel A.A."/>
            <person name="Barrell B."/>
            <person name="Kuspa A."/>
        </authorList>
    </citation>
    <scope>NUCLEOTIDE SEQUENCE [LARGE SCALE GENOMIC DNA]</scope>
    <source>
        <strain evidence="6 7">AX4</strain>
    </source>
</reference>
<dbReference type="Pfam" id="PF00856">
    <property type="entry name" value="SET"/>
    <property type="match status" value="1"/>
</dbReference>
<sequence>MKLNTLVVVLLLLITISFVFGEVTKSNETSEKDKINEYRKRSINRLNKWSRFYKKNPLFSVQKKLIKDEQEILKEKDRKEDEYGVFADAKIESGTELLAVKWTSCLSVDTIQVEQRDIFERMVHFNMAQEDILAVGLIIYKHCMAKETFNLKEWVTSLPTHYDTSLYFDEKEIEYLAGSPAFVDIMVEKEVATKLYDQLSQTLFKDNVILEMCQGQSTIIGWDQFRWAHSTITARKIYVTDPDSVGSDGKQMKLSPVVPPIVDYFNHGNQPSAEIDYNEELGSVDVKAIKDIKKGEEIFVSYDHHYCGSDLLVDYGYLPNQIDDKSCVNVLMEELLETINLDDPIKDDKYYLVNKLLETKDIKLKISMDSLTEDLLKISKYMSYKQESLLEYLKRLVSLKIGHYPTTIIQDKEFLLSKEYNQLSARSKLAFNLAFQEKQILSNVYTKLQENIDTIDSKDSKDSVDRKIKDEL</sequence>
<dbReference type="PaxDb" id="44689-DDB0189329"/>
<dbReference type="GO" id="GO:0032259">
    <property type="term" value="P:methylation"/>
    <property type="evidence" value="ECO:0007669"/>
    <property type="project" value="UniProtKB-KW"/>
</dbReference>
<dbReference type="PROSITE" id="PS50280">
    <property type="entry name" value="SET"/>
    <property type="match status" value="1"/>
</dbReference>
<evidence type="ECO:0000313" key="7">
    <source>
        <dbReference type="Proteomes" id="UP000002195"/>
    </source>
</evidence>
<dbReference type="GO" id="GO:0016279">
    <property type="term" value="F:protein-lysine N-methyltransferase activity"/>
    <property type="evidence" value="ECO:0000318"/>
    <property type="project" value="GO_Central"/>
</dbReference>
<dbReference type="VEuPathDB" id="AmoebaDB:DDB_G0267502"/>
<dbReference type="PANTHER" id="PTHR13271:SF148">
    <property type="entry name" value="SET DOMAIN-CONTAINING PROTEIN"/>
    <property type="match status" value="1"/>
</dbReference>
<evidence type="ECO:0000259" key="5">
    <source>
        <dbReference type="PROSITE" id="PS50280"/>
    </source>
</evidence>
<dbReference type="AlphaFoldDB" id="Q55GV0"/>
<gene>
    <name evidence="6" type="ORF">DDB_G0267502</name>
</gene>
<keyword evidence="4" id="KW-0732">Signal</keyword>
<accession>Q55GV0</accession>
<organism evidence="6 7">
    <name type="scientific">Dictyostelium discoideum</name>
    <name type="common">Social amoeba</name>
    <dbReference type="NCBI Taxonomy" id="44689"/>
    <lineage>
        <taxon>Eukaryota</taxon>
        <taxon>Amoebozoa</taxon>
        <taxon>Evosea</taxon>
        <taxon>Eumycetozoa</taxon>
        <taxon>Dictyostelia</taxon>
        <taxon>Dictyosteliales</taxon>
        <taxon>Dictyosteliaceae</taxon>
        <taxon>Dictyostelium</taxon>
    </lineage>
</organism>
<feature type="domain" description="SET" evidence="5">
    <location>
        <begin position="68"/>
        <end position="303"/>
    </location>
</feature>
<keyword evidence="3" id="KW-0949">S-adenosyl-L-methionine</keyword>
<dbReference type="InterPro" id="IPR050600">
    <property type="entry name" value="SETD3_SETD6_MTase"/>
</dbReference>
<dbReference type="Pfam" id="PF09273">
    <property type="entry name" value="Rubis-subs-bind"/>
    <property type="match status" value="1"/>
</dbReference>
<dbReference type="Proteomes" id="UP000002195">
    <property type="component" value="Unassembled WGS sequence"/>
</dbReference>
<dbReference type="OMA" id="VESNINC"/>
<feature type="chain" id="PRO_5004250399" description="SET domain-containing protein" evidence="4">
    <location>
        <begin position="22"/>
        <end position="472"/>
    </location>
</feature>
<keyword evidence="2" id="KW-0808">Transferase</keyword>
<keyword evidence="7" id="KW-1185">Reference proteome</keyword>
<dbReference type="SUPFAM" id="SSF82199">
    <property type="entry name" value="SET domain"/>
    <property type="match status" value="1"/>
</dbReference>
<dbReference type="SMR" id="Q55GV0"/>
<dbReference type="InterPro" id="IPR015353">
    <property type="entry name" value="Rubisco_LSMT_subst-bd"/>
</dbReference>
<dbReference type="InterPro" id="IPR036464">
    <property type="entry name" value="Rubisco_LSMT_subst-bd_sf"/>
</dbReference>
<dbReference type="PhylomeDB" id="Q55GV0"/>
<dbReference type="CDD" id="cd10527">
    <property type="entry name" value="SET_LSMT"/>
    <property type="match status" value="1"/>
</dbReference>
<evidence type="ECO:0000256" key="1">
    <source>
        <dbReference type="ARBA" id="ARBA00022603"/>
    </source>
</evidence>
<comment type="caution">
    <text evidence="6">The sequence shown here is derived from an EMBL/GenBank/DDBJ whole genome shotgun (WGS) entry which is preliminary data.</text>
</comment>
<dbReference type="InterPro" id="IPR001214">
    <property type="entry name" value="SET_dom"/>
</dbReference>
<dbReference type="RefSeq" id="XP_647084.1">
    <property type="nucleotide sequence ID" value="XM_641992.1"/>
</dbReference>
<dbReference type="HOGENOM" id="CLU_579293_0_0_1"/>
<evidence type="ECO:0000256" key="4">
    <source>
        <dbReference type="SAM" id="SignalP"/>
    </source>
</evidence>
<evidence type="ECO:0000313" key="6">
    <source>
        <dbReference type="EMBL" id="EAL73204.1"/>
    </source>
</evidence>
<dbReference type="KEGG" id="ddi:DDB_G0267502"/>
<dbReference type="PANTHER" id="PTHR13271">
    <property type="entry name" value="UNCHARACTERIZED PUTATIVE METHYLTRANSFERASE"/>
    <property type="match status" value="1"/>
</dbReference>
<dbReference type="Gene3D" id="3.90.1420.10">
    <property type="entry name" value="Rubisco LSMT, substrate-binding domain"/>
    <property type="match status" value="1"/>
</dbReference>
<protein>
    <recommendedName>
        <fullName evidence="5">SET domain-containing protein</fullName>
    </recommendedName>
</protein>
<proteinExistence type="predicted"/>